<name>A0ABQ7EC08_BRACR</name>
<accession>A0ABQ7EC08</accession>
<evidence type="ECO:0000313" key="3">
    <source>
        <dbReference type="Proteomes" id="UP000266723"/>
    </source>
</evidence>
<gene>
    <name evidence="2" type="ORF">DY000_02024997</name>
</gene>
<evidence type="ECO:0000313" key="2">
    <source>
        <dbReference type="EMBL" id="KAF3594128.1"/>
    </source>
</evidence>
<keyword evidence="3" id="KW-1185">Reference proteome</keyword>
<comment type="caution">
    <text evidence="2">The sequence shown here is derived from an EMBL/GenBank/DDBJ whole genome shotgun (WGS) entry which is preliminary data.</text>
</comment>
<proteinExistence type="predicted"/>
<protein>
    <submittedName>
        <fullName evidence="2">Uncharacterized protein</fullName>
    </submittedName>
</protein>
<organism evidence="2 3">
    <name type="scientific">Brassica cretica</name>
    <name type="common">Mustard</name>
    <dbReference type="NCBI Taxonomy" id="69181"/>
    <lineage>
        <taxon>Eukaryota</taxon>
        <taxon>Viridiplantae</taxon>
        <taxon>Streptophyta</taxon>
        <taxon>Embryophyta</taxon>
        <taxon>Tracheophyta</taxon>
        <taxon>Spermatophyta</taxon>
        <taxon>Magnoliopsida</taxon>
        <taxon>eudicotyledons</taxon>
        <taxon>Gunneridae</taxon>
        <taxon>Pentapetalae</taxon>
        <taxon>rosids</taxon>
        <taxon>malvids</taxon>
        <taxon>Brassicales</taxon>
        <taxon>Brassicaceae</taxon>
        <taxon>Brassiceae</taxon>
        <taxon>Brassica</taxon>
    </lineage>
</organism>
<evidence type="ECO:0000256" key="1">
    <source>
        <dbReference type="SAM" id="MobiDB-lite"/>
    </source>
</evidence>
<reference evidence="2 3" key="1">
    <citation type="journal article" date="2020" name="BMC Genomics">
        <title>Intraspecific diversification of the crop wild relative Brassica cretica Lam. using demographic model selection.</title>
        <authorList>
            <person name="Kioukis A."/>
            <person name="Michalopoulou V.A."/>
            <person name="Briers L."/>
            <person name="Pirintsos S."/>
            <person name="Studholme D.J."/>
            <person name="Pavlidis P."/>
            <person name="Sarris P.F."/>
        </authorList>
    </citation>
    <scope>NUCLEOTIDE SEQUENCE [LARGE SCALE GENOMIC DNA]</scope>
    <source>
        <strain evidence="3">cv. PFS-1207/04</strain>
    </source>
</reference>
<feature type="compositionally biased region" description="Low complexity" evidence="1">
    <location>
        <begin position="82"/>
        <end position="97"/>
    </location>
</feature>
<dbReference type="Proteomes" id="UP000266723">
    <property type="component" value="Unassembled WGS sequence"/>
</dbReference>
<dbReference type="EMBL" id="QGKV02000299">
    <property type="protein sequence ID" value="KAF3594128.1"/>
    <property type="molecule type" value="Genomic_DNA"/>
</dbReference>
<feature type="region of interest" description="Disordered" evidence="1">
    <location>
        <begin position="77"/>
        <end position="97"/>
    </location>
</feature>
<sequence>MPKPGRYSFKCPQLKLVVSISSLHSSTNPKTETLCCIPNFETKNPKTLTGTTRVCLRREFFSDESFSPTRACLRQEPLSDKSLSTSSTSHGTTRTKI</sequence>